<evidence type="ECO:0000256" key="4">
    <source>
        <dbReference type="ARBA" id="ARBA00023239"/>
    </source>
</evidence>
<evidence type="ECO:0000256" key="3">
    <source>
        <dbReference type="ARBA" id="ARBA00013252"/>
    </source>
</evidence>
<protein>
    <recommendedName>
        <fullName evidence="3">4a-hydroxytetrahydrobiopterin dehydratase</fullName>
        <ecNumber evidence="3">4.2.1.96</ecNumber>
    </recommendedName>
</protein>
<evidence type="ECO:0000313" key="5">
    <source>
        <dbReference type="EMBL" id="MFC5512341.1"/>
    </source>
</evidence>
<keyword evidence="4" id="KW-0456">Lyase</keyword>
<comment type="catalytic activity">
    <reaction evidence="1">
        <text>(4aS,6R)-4a-hydroxy-L-erythro-5,6,7,8-tetrahydrobiopterin = (6R)-L-erythro-6,7-dihydrobiopterin + H2O</text>
        <dbReference type="Rhea" id="RHEA:11920"/>
        <dbReference type="ChEBI" id="CHEBI:15377"/>
        <dbReference type="ChEBI" id="CHEBI:15642"/>
        <dbReference type="ChEBI" id="CHEBI:43120"/>
        <dbReference type="EC" id="4.2.1.96"/>
    </reaction>
</comment>
<gene>
    <name evidence="5" type="ORF">ACFPOU_14540</name>
</gene>
<organism evidence="5 6">
    <name type="scientific">Massilia jejuensis</name>
    <dbReference type="NCBI Taxonomy" id="648894"/>
    <lineage>
        <taxon>Bacteria</taxon>
        <taxon>Pseudomonadati</taxon>
        <taxon>Pseudomonadota</taxon>
        <taxon>Betaproteobacteria</taxon>
        <taxon>Burkholderiales</taxon>
        <taxon>Oxalobacteraceae</taxon>
        <taxon>Telluria group</taxon>
        <taxon>Massilia</taxon>
    </lineage>
</organism>
<comment type="caution">
    <text evidence="5">The sequence shown here is derived from an EMBL/GenBank/DDBJ whole genome shotgun (WGS) entry which is preliminary data.</text>
</comment>
<dbReference type="RefSeq" id="WP_379722443.1">
    <property type="nucleotide sequence ID" value="NZ_JBHSMS010000040.1"/>
</dbReference>
<dbReference type="Gene3D" id="3.30.1360.20">
    <property type="entry name" value="Transcriptional coactivator/pterin dehydratase"/>
    <property type="match status" value="1"/>
</dbReference>
<dbReference type="EMBL" id="JBHSMS010000040">
    <property type="protein sequence ID" value="MFC5512341.1"/>
    <property type="molecule type" value="Genomic_DNA"/>
</dbReference>
<evidence type="ECO:0000256" key="2">
    <source>
        <dbReference type="ARBA" id="ARBA00006472"/>
    </source>
</evidence>
<dbReference type="InterPro" id="IPR036428">
    <property type="entry name" value="PCD_sf"/>
</dbReference>
<dbReference type="Pfam" id="PF01329">
    <property type="entry name" value="Pterin_4a"/>
    <property type="match status" value="1"/>
</dbReference>
<dbReference type="PANTHER" id="PTHR12599:SF0">
    <property type="entry name" value="PTERIN-4-ALPHA-CARBINOLAMINE DEHYDRATASE"/>
    <property type="match status" value="1"/>
</dbReference>
<dbReference type="EC" id="4.2.1.96" evidence="3"/>
<accession>A0ABW0PI58</accession>
<comment type="similarity">
    <text evidence="2">Belongs to the pterin-4-alpha-carbinolamine dehydratase family.</text>
</comment>
<dbReference type="Proteomes" id="UP001596031">
    <property type="component" value="Unassembled WGS sequence"/>
</dbReference>
<evidence type="ECO:0000256" key="1">
    <source>
        <dbReference type="ARBA" id="ARBA00001554"/>
    </source>
</evidence>
<dbReference type="InterPro" id="IPR001533">
    <property type="entry name" value="Pterin_deHydtase"/>
</dbReference>
<proteinExistence type="inferred from homology"/>
<dbReference type="PANTHER" id="PTHR12599">
    <property type="entry name" value="PTERIN-4-ALPHA-CARBINOLAMINE DEHYDRATASE"/>
    <property type="match status" value="1"/>
</dbReference>
<evidence type="ECO:0000313" key="6">
    <source>
        <dbReference type="Proteomes" id="UP001596031"/>
    </source>
</evidence>
<sequence>MSLRERHCTHGAAALDPAELAPLLAQVPQWRLEEKHIARCYAFKDYHETIEFVNALAWMIHAENHHPELTVRYRHCVVTYTTHSAGHAVSLNDIICAAKADAIYEERTSA</sequence>
<dbReference type="SUPFAM" id="SSF55248">
    <property type="entry name" value="PCD-like"/>
    <property type="match status" value="1"/>
</dbReference>
<keyword evidence="6" id="KW-1185">Reference proteome</keyword>
<reference evidence="6" key="1">
    <citation type="journal article" date="2019" name="Int. J. Syst. Evol. Microbiol.">
        <title>The Global Catalogue of Microorganisms (GCM) 10K type strain sequencing project: providing services to taxonomists for standard genome sequencing and annotation.</title>
        <authorList>
            <consortium name="The Broad Institute Genomics Platform"/>
            <consortium name="The Broad Institute Genome Sequencing Center for Infectious Disease"/>
            <person name="Wu L."/>
            <person name="Ma J."/>
        </authorList>
    </citation>
    <scope>NUCLEOTIDE SEQUENCE [LARGE SCALE GENOMIC DNA]</scope>
    <source>
        <strain evidence="6">CCUG 38813</strain>
    </source>
</reference>
<name>A0ABW0PI58_9BURK</name>